<feature type="transmembrane region" description="Helical" evidence="2">
    <location>
        <begin position="407"/>
        <end position="431"/>
    </location>
</feature>
<proteinExistence type="predicted"/>
<keyword evidence="2" id="KW-0812">Transmembrane</keyword>
<sequence length="986" mass="113201">MKQLFLLVLLSSLLSPIDSRIENAQQNSTDEKADENITGAAHSKEINSLNYAEALPNPIHDIENAQQKSVGKKAGENITSPAHAVEINSLYFNNITKELFNAVHDNGVCVGKEEDWYCRRDCRFQFAPHTGMCLPPTKEDLCFGTKISYNYTRHSKTNFFKFGILNRFPKCWNLLSPLICASLYRPCNSSYCHSQKIYKDKPSFPCEVWQAYPKHFCSLARDACTFLSELGLWPEVLSCEEMEANEGLTPRYNLSDSNTVLPLSGSCPIRYHEAPAFPSKFQCIWPLVNSTSSMETNELFGVKPLLDACYLPCKTPLLNSNEELYSYRTRNMILAVLSFILSGFMARYIYYKKNLLVFTIPYVFAVSYFGMWTLSYFDFYFSSSQCADSNRIRRAITYVRFLELCDIQVFVSLLYFIGMAFSMIFFSVTLLKWNTSKQERMVVGRYSSLIILFIPMLFVLGVFRLVEKNVDGMSGVCYFQSELFIGLVVCYMLLELLMIILDFGFRVKRQKDTGYKKVENAMKISNVEANQALINNSTLVDSSNQLKMNKSQPIVTNEMDKSDLVNGNQLKVSTDEKKHQADTSAIKKTCRLNVILKMTSRFFSQDSFLCRYFGFTTIEFIFLTFRLILLLFYTWCIIFVVVPFELPFEYEKESVLNSIRCSLNASIYLNNTEWWTDPTNQDHLINSTDPLLRRLRFETSINAPECNLRTLNYSETWILSFIWLILPGIWTLTFTFLMCLNMAAYSRYGDVYDGKKEYIELDEVVNQIVENASLDSHQSEIGDSLCELNTFGNYAFPRDPLETSVRKHDKRSYRNMRYCQSEAPSCRSHNKPHSVANFPIIPDDNSESISAITQLNQFRPTHEQFGLIMEKYKLVVATNRSINSTLEEASKVISLIHSKKMELAEENKQLKEENKRLQAKCGEIGSNSENDDVTSVDAQSSATAVGSDDFDSDEPDSEEERLFNQRFLRNKEGNDHAGHIKPDILN</sequence>
<evidence type="ECO:0000313" key="5">
    <source>
        <dbReference type="WBParaSite" id="ACRNAN_scaffold809.g20885.t1"/>
    </source>
</evidence>
<evidence type="ECO:0000256" key="3">
    <source>
        <dbReference type="SAM" id="SignalP"/>
    </source>
</evidence>
<protein>
    <submittedName>
        <fullName evidence="5">Uncharacterized protein</fullName>
    </submittedName>
</protein>
<feature type="chain" id="PRO_5037884355" evidence="3">
    <location>
        <begin position="20"/>
        <end position="986"/>
    </location>
</feature>
<reference evidence="5" key="1">
    <citation type="submission" date="2022-11" db="UniProtKB">
        <authorList>
            <consortium name="WormBaseParasite"/>
        </authorList>
    </citation>
    <scope>IDENTIFICATION</scope>
</reference>
<keyword evidence="2" id="KW-0472">Membrane</keyword>
<dbReference type="AlphaFoldDB" id="A0A914EH98"/>
<feature type="compositionally biased region" description="Basic and acidic residues" evidence="1">
    <location>
        <begin position="969"/>
        <end position="986"/>
    </location>
</feature>
<evidence type="ECO:0000256" key="1">
    <source>
        <dbReference type="SAM" id="MobiDB-lite"/>
    </source>
</evidence>
<evidence type="ECO:0000313" key="4">
    <source>
        <dbReference type="Proteomes" id="UP000887540"/>
    </source>
</evidence>
<feature type="transmembrane region" description="Helical" evidence="2">
    <location>
        <begin position="717"/>
        <end position="740"/>
    </location>
</feature>
<dbReference type="Proteomes" id="UP000887540">
    <property type="component" value="Unplaced"/>
</dbReference>
<organism evidence="4 5">
    <name type="scientific">Acrobeloides nanus</name>
    <dbReference type="NCBI Taxonomy" id="290746"/>
    <lineage>
        <taxon>Eukaryota</taxon>
        <taxon>Metazoa</taxon>
        <taxon>Ecdysozoa</taxon>
        <taxon>Nematoda</taxon>
        <taxon>Chromadorea</taxon>
        <taxon>Rhabditida</taxon>
        <taxon>Tylenchina</taxon>
        <taxon>Cephalobomorpha</taxon>
        <taxon>Cephaloboidea</taxon>
        <taxon>Cephalobidae</taxon>
        <taxon>Acrobeloides</taxon>
    </lineage>
</organism>
<feature type="transmembrane region" description="Helical" evidence="2">
    <location>
        <begin position="355"/>
        <end position="374"/>
    </location>
</feature>
<keyword evidence="2" id="KW-1133">Transmembrane helix</keyword>
<feature type="transmembrane region" description="Helical" evidence="2">
    <location>
        <begin position="483"/>
        <end position="505"/>
    </location>
</feature>
<feature type="compositionally biased region" description="Acidic residues" evidence="1">
    <location>
        <begin position="948"/>
        <end position="959"/>
    </location>
</feature>
<feature type="region of interest" description="Disordered" evidence="1">
    <location>
        <begin position="922"/>
        <end position="960"/>
    </location>
</feature>
<feature type="transmembrane region" description="Helical" evidence="2">
    <location>
        <begin position="332"/>
        <end position="350"/>
    </location>
</feature>
<feature type="region of interest" description="Disordered" evidence="1">
    <location>
        <begin position="967"/>
        <end position="986"/>
    </location>
</feature>
<feature type="transmembrane region" description="Helical" evidence="2">
    <location>
        <begin position="443"/>
        <end position="463"/>
    </location>
</feature>
<name>A0A914EH98_9BILA</name>
<dbReference type="WBParaSite" id="ACRNAN_scaffold809.g20885.t1">
    <property type="protein sequence ID" value="ACRNAN_scaffold809.g20885.t1"/>
    <property type="gene ID" value="ACRNAN_scaffold809.g20885"/>
</dbReference>
<accession>A0A914EH98</accession>
<evidence type="ECO:0000256" key="2">
    <source>
        <dbReference type="SAM" id="Phobius"/>
    </source>
</evidence>
<feature type="transmembrane region" description="Helical" evidence="2">
    <location>
        <begin position="620"/>
        <end position="642"/>
    </location>
</feature>
<dbReference type="Gene3D" id="1.10.2000.10">
    <property type="entry name" value="Frizzled cysteine-rich domain"/>
    <property type="match status" value="1"/>
</dbReference>
<keyword evidence="4" id="KW-1185">Reference proteome</keyword>
<keyword evidence="3" id="KW-0732">Signal</keyword>
<dbReference type="InterPro" id="IPR036790">
    <property type="entry name" value="Frizzled_dom_sf"/>
</dbReference>
<feature type="signal peptide" evidence="3">
    <location>
        <begin position="1"/>
        <end position="19"/>
    </location>
</feature>